<dbReference type="InterPro" id="IPR007246">
    <property type="entry name" value="Gaa1"/>
</dbReference>
<evidence type="ECO:0000313" key="2">
    <source>
        <dbReference type="EMBL" id="CCF44551.1"/>
    </source>
</evidence>
<reference evidence="3" key="1">
    <citation type="journal article" date="2012" name="Nat. Genet.">
        <title>Lifestyle transitions in plant pathogenic Colletotrichum fungi deciphered by genome and transcriptome analyses.</title>
        <authorList>
            <person name="O'Connell R.J."/>
            <person name="Thon M.R."/>
            <person name="Hacquard S."/>
            <person name="Amyotte S.G."/>
            <person name="Kleemann J."/>
            <person name="Torres M.F."/>
            <person name="Damm U."/>
            <person name="Buiate E.A."/>
            <person name="Epstein L."/>
            <person name="Alkan N."/>
            <person name="Altmueller J."/>
            <person name="Alvarado-Balderrama L."/>
            <person name="Bauser C.A."/>
            <person name="Becker C."/>
            <person name="Birren B.W."/>
            <person name="Chen Z."/>
            <person name="Choi J."/>
            <person name="Crouch J.A."/>
            <person name="Duvick J.P."/>
            <person name="Farman M.A."/>
            <person name="Gan P."/>
            <person name="Heiman D."/>
            <person name="Henrissat B."/>
            <person name="Howard R.J."/>
            <person name="Kabbage M."/>
            <person name="Koch C."/>
            <person name="Kracher B."/>
            <person name="Kubo Y."/>
            <person name="Law A.D."/>
            <person name="Lebrun M.-H."/>
            <person name="Lee Y.-H."/>
            <person name="Miyara I."/>
            <person name="Moore N."/>
            <person name="Neumann U."/>
            <person name="Nordstroem K."/>
            <person name="Panaccione D.G."/>
            <person name="Panstruga R."/>
            <person name="Place M."/>
            <person name="Proctor R.H."/>
            <person name="Prusky D."/>
            <person name="Rech G."/>
            <person name="Reinhardt R."/>
            <person name="Rollins J.A."/>
            <person name="Rounsley S."/>
            <person name="Schardl C.L."/>
            <person name="Schwartz D.C."/>
            <person name="Shenoy N."/>
            <person name="Shirasu K."/>
            <person name="Sikhakolli U.R."/>
            <person name="Stueber K."/>
            <person name="Sukno S.A."/>
            <person name="Sweigard J.A."/>
            <person name="Takano Y."/>
            <person name="Takahara H."/>
            <person name="Trail F."/>
            <person name="van der Does H.C."/>
            <person name="Voll L.M."/>
            <person name="Will I."/>
            <person name="Young S."/>
            <person name="Zeng Q."/>
            <person name="Zhang J."/>
            <person name="Zhou S."/>
            <person name="Dickman M.B."/>
            <person name="Schulze-Lefert P."/>
            <person name="Ver Loren van Themaat E."/>
            <person name="Ma L.-J."/>
            <person name="Vaillancourt L.J."/>
        </authorList>
    </citation>
    <scope>NUCLEOTIDE SEQUENCE [LARGE SCALE GENOMIC DNA]</scope>
    <source>
        <strain evidence="3">IMI 349063</strain>
    </source>
</reference>
<dbReference type="EMBL" id="CACQ02006979">
    <property type="protein sequence ID" value="CCF44551.1"/>
    <property type="molecule type" value="Genomic_DNA"/>
</dbReference>
<keyword evidence="1" id="KW-0472">Membrane</keyword>
<evidence type="ECO:0000313" key="3">
    <source>
        <dbReference type="Proteomes" id="UP000007174"/>
    </source>
</evidence>
<organism evidence="2 3">
    <name type="scientific">Colletotrichum higginsianum (strain IMI 349063)</name>
    <name type="common">Crucifer anthracnose fungus</name>
    <dbReference type="NCBI Taxonomy" id="759273"/>
    <lineage>
        <taxon>Eukaryota</taxon>
        <taxon>Fungi</taxon>
        <taxon>Dikarya</taxon>
        <taxon>Ascomycota</taxon>
        <taxon>Pezizomycotina</taxon>
        <taxon>Sordariomycetes</taxon>
        <taxon>Hypocreomycetidae</taxon>
        <taxon>Glomerellales</taxon>
        <taxon>Glomerellaceae</taxon>
        <taxon>Colletotrichum</taxon>
        <taxon>Colletotrichum destructivum species complex</taxon>
    </lineage>
</organism>
<dbReference type="eggNOG" id="KOG3566">
    <property type="taxonomic scope" value="Eukaryota"/>
</dbReference>
<feature type="transmembrane region" description="Helical" evidence="1">
    <location>
        <begin position="53"/>
        <end position="77"/>
    </location>
</feature>
<feature type="transmembrane region" description="Helical" evidence="1">
    <location>
        <begin position="12"/>
        <end position="33"/>
    </location>
</feature>
<name>H1VWE0_COLHI</name>
<keyword evidence="1" id="KW-0812">Transmembrane</keyword>
<protein>
    <submittedName>
        <fullName evidence="2">Uncharacterized protein</fullName>
    </submittedName>
</protein>
<dbReference type="VEuPathDB" id="FungiDB:CH63R_11914"/>
<keyword evidence="1" id="KW-1133">Transmembrane helix</keyword>
<sequence>MHHMARSEGMLSGAYTAFALVNCALPFLVSSLLTSTYNPTVQQYQLIKSFSLLLLGMFLSALATLNFSLAFLVGVMASPLSFMRPWPSHPPVRWVLKEAAFGWDVWGRYTPVIIWGVWWPAWLMGSVIVLGQPAPKVKKSV</sequence>
<evidence type="ECO:0000256" key="1">
    <source>
        <dbReference type="SAM" id="Phobius"/>
    </source>
</evidence>
<dbReference type="GO" id="GO:0042765">
    <property type="term" value="C:GPI-anchor transamidase complex"/>
    <property type="evidence" value="ECO:0007669"/>
    <property type="project" value="InterPro"/>
</dbReference>
<accession>H1VWE0</accession>
<gene>
    <name evidence="2" type="ORF">CH063_03364</name>
</gene>
<feature type="transmembrane region" description="Helical" evidence="1">
    <location>
        <begin position="112"/>
        <end position="131"/>
    </location>
</feature>
<dbReference type="STRING" id="759273.H1VWE0"/>
<dbReference type="Proteomes" id="UP000007174">
    <property type="component" value="Unassembled WGS sequence"/>
</dbReference>
<dbReference type="Pfam" id="PF04114">
    <property type="entry name" value="Gaa1"/>
    <property type="match status" value="1"/>
</dbReference>
<dbReference type="AlphaFoldDB" id="H1VWE0"/>
<proteinExistence type="predicted"/>
<dbReference type="HOGENOM" id="CLU_1825161_0_0_1"/>